<gene>
    <name evidence="3" type="ORF">IMSHALPRED_007716</name>
</gene>
<dbReference type="EMBL" id="CAJPDT010000050">
    <property type="protein sequence ID" value="CAF9928651.1"/>
    <property type="molecule type" value="Genomic_DNA"/>
</dbReference>
<dbReference type="InterPro" id="IPR018626">
    <property type="entry name" value="LCHN/Anr2"/>
</dbReference>
<dbReference type="GO" id="GO:0005811">
    <property type="term" value="C:lipid droplet"/>
    <property type="evidence" value="ECO:0007669"/>
    <property type="project" value="TreeGrafter"/>
</dbReference>
<sequence>MSTAKRRRGHSLHLELPNGDAEELPPVAAVFLILFDVRAGYTIAWKQSIPGLELNESVEYKSLPSGLHNVQEDLIYFVHDDDYAGISAFLNEPAEEADRNALMLAVGALVPLSYGRLGKSWKHALGLKELAKNLVQDPSKTQPLEDFWLAHKLANEEDSHSGAAESPSDGQAKRKQSPTSPNGKKRTRTRTRAVSTTSALAPPGQSLPSHHPALSLPVLLDTFGPLIFPLYKAALLRRRILLVGQAPVELACNFVYDISVLSGIPSSLSDLLPLEPLPTRLRPLFAAGVHDMATLAQGSRDTNPSSEVTDDGMGYGWVACTTDDILSLKSHLFDTLVTIPPSYSKQAKEKVWPRVEVRKGAEIKATQRDLRRYRILRRELRRFPSGHSPHAPKYSSRERASDLPFENTQETYDDASSTLDAQLAEPQSWSALAYSSFMWWASAGEKRTDLDEEAIHDAALLRHFDAHGGDPPDRPRSAKKSPGRSPGMEAMDTAPAGLEMTIIGYFHRLTTLILKTLSDIIEASDYSDVEEDDGGNAGGNGNGGQKRPTRTGDNLDDADVVYVSSEDMSRMGLDVWSESDRDFVRELVAFYFGRQADVRGGRVECCGVRIC</sequence>
<accession>A0A8H3FQ16</accession>
<feature type="region of interest" description="Disordered" evidence="1">
    <location>
        <begin position="158"/>
        <end position="208"/>
    </location>
</feature>
<feature type="domain" description="DUF4484" evidence="2">
    <location>
        <begin position="425"/>
        <end position="611"/>
    </location>
</feature>
<dbReference type="PANTHER" id="PTHR28153:SF1">
    <property type="entry name" value="DUF4484 DOMAIN-CONTAINING PROTEIN"/>
    <property type="match status" value="1"/>
</dbReference>
<feature type="region of interest" description="Disordered" evidence="1">
    <location>
        <begin position="528"/>
        <end position="555"/>
    </location>
</feature>
<evidence type="ECO:0000259" key="2">
    <source>
        <dbReference type="Pfam" id="PF14831"/>
    </source>
</evidence>
<evidence type="ECO:0000313" key="3">
    <source>
        <dbReference type="EMBL" id="CAF9928651.1"/>
    </source>
</evidence>
<organism evidence="3 4">
    <name type="scientific">Imshaugia aleurites</name>
    <dbReference type="NCBI Taxonomy" id="172621"/>
    <lineage>
        <taxon>Eukaryota</taxon>
        <taxon>Fungi</taxon>
        <taxon>Dikarya</taxon>
        <taxon>Ascomycota</taxon>
        <taxon>Pezizomycotina</taxon>
        <taxon>Lecanoromycetes</taxon>
        <taxon>OSLEUM clade</taxon>
        <taxon>Lecanoromycetidae</taxon>
        <taxon>Lecanorales</taxon>
        <taxon>Lecanorineae</taxon>
        <taxon>Parmeliaceae</taxon>
        <taxon>Imshaugia</taxon>
    </lineage>
</organism>
<proteinExistence type="predicted"/>
<dbReference type="Pfam" id="PF14831">
    <property type="entry name" value="DUF4484"/>
    <property type="match status" value="1"/>
</dbReference>
<feature type="region of interest" description="Disordered" evidence="1">
    <location>
        <begin position="464"/>
        <end position="491"/>
    </location>
</feature>
<dbReference type="InterPro" id="IPR053056">
    <property type="entry name" value="Lipid_Metab_Assoc_Protein"/>
</dbReference>
<feature type="region of interest" description="Disordered" evidence="1">
    <location>
        <begin position="383"/>
        <end position="414"/>
    </location>
</feature>
<dbReference type="Pfam" id="PF09804">
    <property type="entry name" value="DENND11"/>
    <property type="match status" value="1"/>
</dbReference>
<evidence type="ECO:0000313" key="4">
    <source>
        <dbReference type="Proteomes" id="UP000664534"/>
    </source>
</evidence>
<feature type="compositionally biased region" description="Gly residues" evidence="1">
    <location>
        <begin position="535"/>
        <end position="544"/>
    </location>
</feature>
<dbReference type="PANTHER" id="PTHR28153">
    <property type="entry name" value="PROTEIN, PUTATIVE-RELATED"/>
    <property type="match status" value="1"/>
</dbReference>
<feature type="compositionally biased region" description="Basic and acidic residues" evidence="1">
    <location>
        <begin position="464"/>
        <end position="476"/>
    </location>
</feature>
<dbReference type="Proteomes" id="UP000664534">
    <property type="component" value="Unassembled WGS sequence"/>
</dbReference>
<dbReference type="OrthoDB" id="2152680at2759"/>
<dbReference type="AlphaFoldDB" id="A0A8H3FQ16"/>
<comment type="caution">
    <text evidence="3">The sequence shown here is derived from an EMBL/GenBank/DDBJ whole genome shotgun (WGS) entry which is preliminary data.</text>
</comment>
<reference evidence="3" key="1">
    <citation type="submission" date="2021-03" db="EMBL/GenBank/DDBJ databases">
        <authorList>
            <person name="Tagirdzhanova G."/>
        </authorList>
    </citation>
    <scope>NUCLEOTIDE SEQUENCE</scope>
</reference>
<keyword evidence="4" id="KW-1185">Reference proteome</keyword>
<name>A0A8H3FQ16_9LECA</name>
<protein>
    <recommendedName>
        <fullName evidence="2">DUF4484 domain-containing protein</fullName>
    </recommendedName>
</protein>
<evidence type="ECO:0000256" key="1">
    <source>
        <dbReference type="SAM" id="MobiDB-lite"/>
    </source>
</evidence>
<dbReference type="InterPro" id="IPR028115">
    <property type="entry name" value="DUF4484"/>
</dbReference>